<evidence type="ECO:0000313" key="6">
    <source>
        <dbReference type="EMBL" id="RCK52924.1"/>
    </source>
</evidence>
<evidence type="ECO:0000256" key="3">
    <source>
        <dbReference type="ARBA" id="ARBA00023163"/>
    </source>
</evidence>
<keyword evidence="3" id="KW-0804">Transcription</keyword>
<feature type="domain" description="IclR-ED" evidence="5">
    <location>
        <begin position="77"/>
        <end position="259"/>
    </location>
</feature>
<dbReference type="PROSITE" id="PS51077">
    <property type="entry name" value="HTH_ICLR"/>
    <property type="match status" value="1"/>
</dbReference>
<organism evidence="6 9">
    <name type="scientific">Thalassospira xiamenensis</name>
    <dbReference type="NCBI Taxonomy" id="220697"/>
    <lineage>
        <taxon>Bacteria</taxon>
        <taxon>Pseudomonadati</taxon>
        <taxon>Pseudomonadota</taxon>
        <taxon>Alphaproteobacteria</taxon>
        <taxon>Rhodospirillales</taxon>
        <taxon>Thalassospiraceae</taxon>
        <taxon>Thalassospira</taxon>
    </lineage>
</organism>
<dbReference type="InterPro" id="IPR050707">
    <property type="entry name" value="HTH_MetabolicPath_Reg"/>
</dbReference>
<reference evidence="6 9" key="1">
    <citation type="submission" date="2014-07" db="EMBL/GenBank/DDBJ databases">
        <title>Draft genome sequence of Thalassospira xiamenensis IB13.</title>
        <authorList>
            <person name="Lai Q."/>
            <person name="Shao Z."/>
        </authorList>
    </citation>
    <scope>NUCLEOTIDE SEQUENCE [LARGE SCALE GENOMIC DNA]</scope>
    <source>
        <strain evidence="6 9">IB13</strain>
    </source>
</reference>
<dbReference type="PANTHER" id="PTHR30136">
    <property type="entry name" value="HELIX-TURN-HELIX TRANSCRIPTIONAL REGULATOR, ICLR FAMILY"/>
    <property type="match status" value="1"/>
</dbReference>
<dbReference type="Pfam" id="PF01614">
    <property type="entry name" value="IclR_C"/>
    <property type="match status" value="1"/>
</dbReference>
<dbReference type="Pfam" id="PF09339">
    <property type="entry name" value="HTH_IclR"/>
    <property type="match status" value="1"/>
</dbReference>
<dbReference type="SMART" id="SM00346">
    <property type="entry name" value="HTH_ICLR"/>
    <property type="match status" value="1"/>
</dbReference>
<dbReference type="InterPro" id="IPR036390">
    <property type="entry name" value="WH_DNA-bd_sf"/>
</dbReference>
<dbReference type="EMBL" id="JPWJ01000001">
    <property type="protein sequence ID" value="RCK52924.1"/>
    <property type="molecule type" value="Genomic_DNA"/>
</dbReference>
<dbReference type="PROSITE" id="PS51078">
    <property type="entry name" value="ICLR_ED"/>
    <property type="match status" value="1"/>
</dbReference>
<reference evidence="7 8" key="2">
    <citation type="submission" date="2017-08" db="EMBL/GenBank/DDBJ databases">
        <authorList>
            <person name="de Groot N.N."/>
        </authorList>
    </citation>
    <scope>NUCLEOTIDE SEQUENCE [LARGE SCALE GENOMIC DNA]</scope>
    <source>
        <strain evidence="7 8">USBA 78</strain>
    </source>
</reference>
<dbReference type="GO" id="GO:0045892">
    <property type="term" value="P:negative regulation of DNA-templated transcription"/>
    <property type="evidence" value="ECO:0007669"/>
    <property type="project" value="TreeGrafter"/>
</dbReference>
<dbReference type="AlphaFoldDB" id="A0A154KQ65"/>
<name>A0A154KQ65_9PROT</name>
<evidence type="ECO:0000259" key="5">
    <source>
        <dbReference type="PROSITE" id="PS51078"/>
    </source>
</evidence>
<dbReference type="GO" id="GO:0003700">
    <property type="term" value="F:DNA-binding transcription factor activity"/>
    <property type="evidence" value="ECO:0007669"/>
    <property type="project" value="TreeGrafter"/>
</dbReference>
<gene>
    <name evidence="7" type="ORF">SAMN05428964_108132</name>
    <name evidence="6" type="ORF">TH44_01510</name>
</gene>
<feature type="domain" description="HTH iclR-type" evidence="4">
    <location>
        <begin position="14"/>
        <end position="76"/>
    </location>
</feature>
<dbReference type="Proteomes" id="UP000252266">
    <property type="component" value="Unassembled WGS sequence"/>
</dbReference>
<dbReference type="SUPFAM" id="SSF55781">
    <property type="entry name" value="GAF domain-like"/>
    <property type="match status" value="1"/>
</dbReference>
<dbReference type="EMBL" id="OBMM01000008">
    <property type="protein sequence ID" value="SOC30146.1"/>
    <property type="molecule type" value="Genomic_DNA"/>
</dbReference>
<protein>
    <submittedName>
        <fullName evidence="6">IclR family transcriptional regulator</fullName>
    </submittedName>
    <submittedName>
        <fullName evidence="7">Transcriptional regulator, IclR family</fullName>
    </submittedName>
</protein>
<evidence type="ECO:0000313" key="9">
    <source>
        <dbReference type="Proteomes" id="UP000252266"/>
    </source>
</evidence>
<dbReference type="Proteomes" id="UP000219068">
    <property type="component" value="Unassembled WGS sequence"/>
</dbReference>
<dbReference type="InterPro" id="IPR014757">
    <property type="entry name" value="Tscrpt_reg_IclR_C"/>
</dbReference>
<evidence type="ECO:0000256" key="1">
    <source>
        <dbReference type="ARBA" id="ARBA00023015"/>
    </source>
</evidence>
<dbReference type="Gene3D" id="1.10.10.10">
    <property type="entry name" value="Winged helix-like DNA-binding domain superfamily/Winged helix DNA-binding domain"/>
    <property type="match status" value="1"/>
</dbReference>
<keyword evidence="2" id="KW-0238">DNA-binding</keyword>
<dbReference type="SUPFAM" id="SSF46785">
    <property type="entry name" value="Winged helix' DNA-binding domain"/>
    <property type="match status" value="1"/>
</dbReference>
<dbReference type="PANTHER" id="PTHR30136:SF35">
    <property type="entry name" value="HTH-TYPE TRANSCRIPTIONAL REGULATOR RV1719"/>
    <property type="match status" value="1"/>
</dbReference>
<dbReference type="GO" id="GO:0003677">
    <property type="term" value="F:DNA binding"/>
    <property type="evidence" value="ECO:0007669"/>
    <property type="project" value="UniProtKB-KW"/>
</dbReference>
<evidence type="ECO:0000313" key="8">
    <source>
        <dbReference type="Proteomes" id="UP000219068"/>
    </source>
</evidence>
<dbReference type="InterPro" id="IPR036388">
    <property type="entry name" value="WH-like_DNA-bd_sf"/>
</dbReference>
<dbReference type="Gene3D" id="3.30.450.40">
    <property type="match status" value="1"/>
</dbReference>
<dbReference type="InterPro" id="IPR005471">
    <property type="entry name" value="Tscrpt_reg_IclR_N"/>
</dbReference>
<dbReference type="InterPro" id="IPR029016">
    <property type="entry name" value="GAF-like_dom_sf"/>
</dbReference>
<evidence type="ECO:0000256" key="2">
    <source>
        <dbReference type="ARBA" id="ARBA00023125"/>
    </source>
</evidence>
<evidence type="ECO:0000313" key="7">
    <source>
        <dbReference type="EMBL" id="SOC30146.1"/>
    </source>
</evidence>
<evidence type="ECO:0000259" key="4">
    <source>
        <dbReference type="PROSITE" id="PS51077"/>
    </source>
</evidence>
<accession>A0A154KQ65</accession>
<keyword evidence="1" id="KW-0805">Transcription regulation</keyword>
<proteinExistence type="predicted"/>
<dbReference type="RefSeq" id="WP_062953457.1">
    <property type="nucleotide sequence ID" value="NZ_JALLPZ010000002.1"/>
</dbReference>
<sequence length="259" mass="28836">MTDAKARQQDTLFVTSLEKGMRILEAFSEDKTELGLADLVKVTGLEKSAAQRYANTLYELGYLEKNPETRRFRPAVKYLEMAYSYLWADYLAQLAMPRLIDLSRQTSQTINMAEPIGTDIIYVVRMPNHRTNFGASAIGRRVPALVASSGRVILSRQSDQAIRDAVSNWPTRQYTQRTTMDRGAILDNILMAREKGYCTTQGQVLPDEVNVAAPICSIDGIPVGAIHCSLPSIRWTIERAEAEIAPLVVEAAQSIVPSR</sequence>